<accession>A0A6G0U4V4</accession>
<protein>
    <submittedName>
        <fullName evidence="1">Uncharacterized protein</fullName>
    </submittedName>
</protein>
<dbReference type="EMBL" id="VYZN01000003">
    <property type="protein sequence ID" value="KAE9543973.1"/>
    <property type="molecule type" value="Genomic_DNA"/>
</dbReference>
<gene>
    <name evidence="1" type="ORF">AGLY_001662</name>
</gene>
<comment type="caution">
    <text evidence="1">The sequence shown here is derived from an EMBL/GenBank/DDBJ whole genome shotgun (WGS) entry which is preliminary data.</text>
</comment>
<proteinExistence type="predicted"/>
<sequence length="250" mass="29197">MHYIPKVQQFQFCVSLNVSMNWPIIKLNVKNIIRKTETTNWGTTFYNGIENEVKIKNIEVNLNTLLQIQISYQRVLIASLDQLHVNIQAYHSVSNVIYKKFPFVYLLQSKPILYSKTILVLLCNLHNKVENKIYLVGNEEMHINIEQKSTSAAGLHVFEKLGNISSHNPVVIISFCSLPSFFKVLLNHIRIEAFKYFLHIFPLSNFNTIKTERNTTIQFYNSICQSICISKDIIIFENYHHLTNQIFELE</sequence>
<keyword evidence="2" id="KW-1185">Reference proteome</keyword>
<dbReference type="AlphaFoldDB" id="A0A6G0U4V4"/>
<name>A0A6G0U4V4_APHGL</name>
<dbReference type="Proteomes" id="UP000475862">
    <property type="component" value="Unassembled WGS sequence"/>
</dbReference>
<evidence type="ECO:0000313" key="1">
    <source>
        <dbReference type="EMBL" id="KAE9543973.1"/>
    </source>
</evidence>
<evidence type="ECO:0000313" key="2">
    <source>
        <dbReference type="Proteomes" id="UP000475862"/>
    </source>
</evidence>
<organism evidence="1 2">
    <name type="scientific">Aphis glycines</name>
    <name type="common">Soybean aphid</name>
    <dbReference type="NCBI Taxonomy" id="307491"/>
    <lineage>
        <taxon>Eukaryota</taxon>
        <taxon>Metazoa</taxon>
        <taxon>Ecdysozoa</taxon>
        <taxon>Arthropoda</taxon>
        <taxon>Hexapoda</taxon>
        <taxon>Insecta</taxon>
        <taxon>Pterygota</taxon>
        <taxon>Neoptera</taxon>
        <taxon>Paraneoptera</taxon>
        <taxon>Hemiptera</taxon>
        <taxon>Sternorrhyncha</taxon>
        <taxon>Aphidomorpha</taxon>
        <taxon>Aphidoidea</taxon>
        <taxon>Aphididae</taxon>
        <taxon>Aphidini</taxon>
        <taxon>Aphis</taxon>
        <taxon>Aphis</taxon>
    </lineage>
</organism>
<reference evidence="1 2" key="1">
    <citation type="submission" date="2019-08" db="EMBL/GenBank/DDBJ databases">
        <title>The genome of the soybean aphid Biotype 1, its phylome, world population structure and adaptation to the North American continent.</title>
        <authorList>
            <person name="Giordano R."/>
            <person name="Donthu R.K."/>
            <person name="Hernandez A.G."/>
            <person name="Wright C.L."/>
            <person name="Zimin A.V."/>
        </authorList>
    </citation>
    <scope>NUCLEOTIDE SEQUENCE [LARGE SCALE GENOMIC DNA]</scope>
    <source>
        <tissue evidence="1">Whole aphids</tissue>
    </source>
</reference>